<dbReference type="InterPro" id="IPR037079">
    <property type="entry name" value="AF2212/PG0164-like_sf"/>
</dbReference>
<proteinExistence type="predicted"/>
<comment type="caution">
    <text evidence="1">The sequence shown here is derived from an EMBL/GenBank/DDBJ whole genome shotgun (WGS) entry which is preliminary data.</text>
</comment>
<organism evidence="1 2">
    <name type="scientific">Belliella marina</name>
    <dbReference type="NCBI Taxonomy" id="1644146"/>
    <lineage>
        <taxon>Bacteria</taxon>
        <taxon>Pseudomonadati</taxon>
        <taxon>Bacteroidota</taxon>
        <taxon>Cytophagia</taxon>
        <taxon>Cytophagales</taxon>
        <taxon>Cyclobacteriaceae</taxon>
        <taxon>Belliella</taxon>
    </lineage>
</organism>
<evidence type="ECO:0000313" key="2">
    <source>
        <dbReference type="Proteomes" id="UP001597361"/>
    </source>
</evidence>
<protein>
    <submittedName>
        <fullName evidence="1">YdeI/OmpD-associated family protein</fullName>
    </submittedName>
</protein>
<accession>A0ABW4VPX2</accession>
<gene>
    <name evidence="1" type="ORF">ACFSKL_18630</name>
</gene>
<dbReference type="Pfam" id="PF13376">
    <property type="entry name" value="OmdA"/>
    <property type="match status" value="1"/>
</dbReference>
<dbReference type="SUPFAM" id="SSF141694">
    <property type="entry name" value="AF2212/PG0164-like"/>
    <property type="match status" value="1"/>
</dbReference>
<dbReference type="Gene3D" id="2.40.30.100">
    <property type="entry name" value="AF2212/PG0164-like"/>
    <property type="match status" value="1"/>
</dbReference>
<name>A0ABW4VPX2_9BACT</name>
<dbReference type="RefSeq" id="WP_376888246.1">
    <property type="nucleotide sequence ID" value="NZ_JBHUHR010000045.1"/>
</dbReference>
<dbReference type="Pfam" id="PF08922">
    <property type="entry name" value="DUF1905"/>
    <property type="match status" value="1"/>
</dbReference>
<sequence length="166" mass="19106">MKEQTPLVDKEYLLEKFQGKGGWTFARIPEIPPSKNSHFGWVRVRGKIDSFEFGSYNLQPMGNGMLFLPVKAEIRKKINKKAGDIVHIILYADNLPSEIPEELKLCLLEEPNAYETFLSFTNGEQKSMIEWIYSAKTDKTKVERIVRTLDKITSRIKRGIIETDSP</sequence>
<evidence type="ECO:0000313" key="1">
    <source>
        <dbReference type="EMBL" id="MFD2036828.1"/>
    </source>
</evidence>
<dbReference type="Proteomes" id="UP001597361">
    <property type="component" value="Unassembled WGS sequence"/>
</dbReference>
<dbReference type="EMBL" id="JBHUHR010000045">
    <property type="protein sequence ID" value="MFD2036828.1"/>
    <property type="molecule type" value="Genomic_DNA"/>
</dbReference>
<reference evidence="2" key="1">
    <citation type="journal article" date="2019" name="Int. J. Syst. Evol. Microbiol.">
        <title>The Global Catalogue of Microorganisms (GCM) 10K type strain sequencing project: providing services to taxonomists for standard genome sequencing and annotation.</title>
        <authorList>
            <consortium name="The Broad Institute Genomics Platform"/>
            <consortium name="The Broad Institute Genome Sequencing Center for Infectious Disease"/>
            <person name="Wu L."/>
            <person name="Ma J."/>
        </authorList>
    </citation>
    <scope>NUCLEOTIDE SEQUENCE [LARGE SCALE GENOMIC DNA]</scope>
    <source>
        <strain evidence="2">CGMCC 1.15180</strain>
    </source>
</reference>
<dbReference type="InterPro" id="IPR015018">
    <property type="entry name" value="DUF1905"/>
</dbReference>
<keyword evidence="2" id="KW-1185">Reference proteome</keyword>